<evidence type="ECO:0000259" key="1">
    <source>
        <dbReference type="PROSITE" id="PS50878"/>
    </source>
</evidence>
<dbReference type="VEuPathDB" id="VectorBase:LLOJ006422"/>
<dbReference type="CDD" id="cd01650">
    <property type="entry name" value="RT_nLTR_like"/>
    <property type="match status" value="1"/>
</dbReference>
<reference evidence="2" key="1">
    <citation type="submission" date="2020-05" db="UniProtKB">
        <authorList>
            <consortium name="EnsemblMetazoa"/>
        </authorList>
    </citation>
    <scope>IDENTIFICATION</scope>
    <source>
        <strain evidence="2">Jacobina</strain>
    </source>
</reference>
<dbReference type="InterPro" id="IPR005135">
    <property type="entry name" value="Endo/exonuclease/phosphatase"/>
</dbReference>
<proteinExistence type="predicted"/>
<dbReference type="PROSITE" id="PS50878">
    <property type="entry name" value="RT_POL"/>
    <property type="match status" value="1"/>
</dbReference>
<dbReference type="VEuPathDB" id="VectorBase:LLONM1_000063"/>
<dbReference type="SUPFAM" id="SSF56672">
    <property type="entry name" value="DNA/RNA polymerases"/>
    <property type="match status" value="1"/>
</dbReference>
<dbReference type="EMBL" id="AJWK01020943">
    <property type="status" value="NOT_ANNOTATED_CDS"/>
    <property type="molecule type" value="Genomic_DNA"/>
</dbReference>
<dbReference type="InterPro" id="IPR000477">
    <property type="entry name" value="RT_dom"/>
</dbReference>
<dbReference type="EnsemblMetazoa" id="LLOJ006422-RA">
    <property type="protein sequence ID" value="LLOJ006422-PA"/>
    <property type="gene ID" value="LLOJ006422"/>
</dbReference>
<dbReference type="GO" id="GO:0071897">
    <property type="term" value="P:DNA biosynthetic process"/>
    <property type="evidence" value="ECO:0007669"/>
    <property type="project" value="UniProtKB-ARBA"/>
</dbReference>
<accession>A0A1B0CNV0</accession>
<dbReference type="SUPFAM" id="SSF56219">
    <property type="entry name" value="DNase I-like"/>
    <property type="match status" value="1"/>
</dbReference>
<dbReference type="InterPro" id="IPR043502">
    <property type="entry name" value="DNA/RNA_pol_sf"/>
</dbReference>
<feature type="domain" description="Reverse transcriptase" evidence="1">
    <location>
        <begin position="522"/>
        <end position="801"/>
    </location>
</feature>
<organism evidence="2 3">
    <name type="scientific">Lutzomyia longipalpis</name>
    <name type="common">Sand fly</name>
    <dbReference type="NCBI Taxonomy" id="7200"/>
    <lineage>
        <taxon>Eukaryota</taxon>
        <taxon>Metazoa</taxon>
        <taxon>Ecdysozoa</taxon>
        <taxon>Arthropoda</taxon>
        <taxon>Hexapoda</taxon>
        <taxon>Insecta</taxon>
        <taxon>Pterygota</taxon>
        <taxon>Neoptera</taxon>
        <taxon>Endopterygota</taxon>
        <taxon>Diptera</taxon>
        <taxon>Nematocera</taxon>
        <taxon>Psychodoidea</taxon>
        <taxon>Psychodidae</taxon>
        <taxon>Lutzomyia</taxon>
        <taxon>Lutzomyia</taxon>
    </lineage>
</organism>
<dbReference type="InterPro" id="IPR036691">
    <property type="entry name" value="Endo/exonu/phosph_ase_sf"/>
</dbReference>
<dbReference type="Gene3D" id="3.60.10.10">
    <property type="entry name" value="Endonuclease/exonuclease/phosphatase"/>
    <property type="match status" value="1"/>
</dbReference>
<evidence type="ECO:0000313" key="2">
    <source>
        <dbReference type="EnsemblMetazoa" id="LLOJ006422-PA"/>
    </source>
</evidence>
<dbReference type="AlphaFoldDB" id="A0A1B0CNV0"/>
<sequence length="834" mass="94380">SLGSGLIHRRRPKPSKPDNDLRIFSWNVRSLYRARAAAQLADTLSQYKADITAIQEMRWTGQGVLEKRDYNIYYSCHPKHHMLGVGFLVSRKVKPAVIGFKPISERLCTLRVRGKFQNISLINVHAPTEDSSESEKDNLYDLVEQALNACPRYDVKIVLGDMNAKIGREPVHRRYTGDHSLHENSNDNGQRIINLAAAHNLVVGSTRFARKNIYKATWASPDGITFNQIDHVLIDRRHQTSLLNVRTFRGANVDSDHFLVGAVFRARVATFKGVAATKSVKINIEALKNEQLRAKYAEEVDAALANNASGPGDGMPINDIASSLEGLHHPGLGRKADRNDWFDDECKLATEQKNAAYRAMLSSRTRSRVESYRDLRRKEKKVHRRKKEAWEKELVCELEGYRKQPHQARRFYQRVRGMKPYTPKCSSCRDKQGNLVSDQEGILERWAEHFDELLNGQLEDEVTIPHLQANNDMLDPPSMDETMAAIRRLKHNRAPGPDGIASELLQCGGDRLHSGLHQLVLRVWDEEVMPADWKIGVICPIFKKGDITKCSQYRGITLLSTAYKIFSSILLGRIAPYAQAAIGNYQCGFTPGKSTADQIFSLRQCMEKMREYDQVLHHLFIDFKAAYDSIARVKLYVAMRELGIPEKLIRLTRMTMTDVRSRVKVDGSLSREFHVKNGLRQGDGLSCVLFNLALEKAIRDSGVRMRGTILNKSTQLLAYADDIDIMGRNSRDVKESFTQIERSAQDLGLHINEDKTKYMVASSAKTPTTTPTSSTENIGQVEVGNYRFEVVESFVYLGSTITADNNTTTEVRARLSMKVAFLRGRAQTIERISR</sequence>
<dbReference type="PANTHER" id="PTHR47027:SF20">
    <property type="entry name" value="REVERSE TRANSCRIPTASE-LIKE PROTEIN WITH RNA-DIRECTED DNA POLYMERASE DOMAIN"/>
    <property type="match status" value="1"/>
</dbReference>
<dbReference type="CDD" id="cd09076">
    <property type="entry name" value="L1-EN"/>
    <property type="match status" value="1"/>
</dbReference>
<dbReference type="PANTHER" id="PTHR47027">
    <property type="entry name" value="REVERSE TRANSCRIPTASE DOMAIN-CONTAINING PROTEIN"/>
    <property type="match status" value="1"/>
</dbReference>
<protein>
    <recommendedName>
        <fullName evidence="1">Reverse transcriptase domain-containing protein</fullName>
    </recommendedName>
</protein>
<evidence type="ECO:0000313" key="3">
    <source>
        <dbReference type="Proteomes" id="UP000092461"/>
    </source>
</evidence>
<dbReference type="Pfam" id="PF03372">
    <property type="entry name" value="Exo_endo_phos"/>
    <property type="match status" value="1"/>
</dbReference>
<dbReference type="Proteomes" id="UP000092461">
    <property type="component" value="Unassembled WGS sequence"/>
</dbReference>
<name>A0A1B0CNV0_LUTLO</name>
<dbReference type="GO" id="GO:0003824">
    <property type="term" value="F:catalytic activity"/>
    <property type="evidence" value="ECO:0007669"/>
    <property type="project" value="InterPro"/>
</dbReference>
<dbReference type="Pfam" id="PF00078">
    <property type="entry name" value="RVT_1"/>
    <property type="match status" value="1"/>
</dbReference>
<keyword evidence="3" id="KW-1185">Reference proteome</keyword>